<name>A0A1H7PNM2_STIAU</name>
<evidence type="ECO:0000313" key="2">
    <source>
        <dbReference type="EMBL" id="SEL36994.1"/>
    </source>
</evidence>
<sequence>MHSSRISRPPSPAPAKASPDATPDAVSHSNTPPVDGAQTAPVKPNALSPEPSGDAYVEKPSGKPGNALDLKGGPSKPGTLGGAKAPPRFSYAKPSGSKVGGNKAVGEASTASVQLPFNTRQVSPGDVENALWGMSNIQAAAKMPRAEFFEKASEGIKDFPAYAQSRYGELAGPMLGDMERLNTAFGASKEHDFRKLLIDPGVMSEVHRGAFCEFALKNQDRLAGKSPFAIRQEFSQQLGQKTYYRALKLTPDVASKISNEAGMTSRAFRSLDKYGDLDARIREGGLKVIAGDNALPNTRELADAPLKEALTGHIRPFSRSSVMRAFKPAEKNNLYQAPHMERAKTDKTVPASKSYEQERSRDLERLKDSDAFLSVSEDKRVALSVATNPDMAGKLKEGEGYYLFEVKLSPLDVVDPSSYTDPANNPKHVVFGGDTAHPVPYDAKIEGVVVGHIHASELASMQLIDLTDPALQASSMKLEY</sequence>
<gene>
    <name evidence="2" type="ORF">SAMN05444354_105343</name>
</gene>
<dbReference type="Proteomes" id="UP000182719">
    <property type="component" value="Unassembled WGS sequence"/>
</dbReference>
<feature type="region of interest" description="Disordered" evidence="1">
    <location>
        <begin position="338"/>
        <end position="360"/>
    </location>
</feature>
<protein>
    <submittedName>
        <fullName evidence="2">Uncharacterized protein</fullName>
    </submittedName>
</protein>
<evidence type="ECO:0000313" key="3">
    <source>
        <dbReference type="Proteomes" id="UP000182719"/>
    </source>
</evidence>
<organism evidence="2 3">
    <name type="scientific">Stigmatella aurantiaca</name>
    <dbReference type="NCBI Taxonomy" id="41"/>
    <lineage>
        <taxon>Bacteria</taxon>
        <taxon>Pseudomonadati</taxon>
        <taxon>Myxococcota</taxon>
        <taxon>Myxococcia</taxon>
        <taxon>Myxococcales</taxon>
        <taxon>Cystobacterineae</taxon>
        <taxon>Archangiaceae</taxon>
        <taxon>Stigmatella</taxon>
    </lineage>
</organism>
<reference evidence="3" key="1">
    <citation type="submission" date="2016-10" db="EMBL/GenBank/DDBJ databases">
        <authorList>
            <person name="Varghese N."/>
            <person name="Submissions S."/>
        </authorList>
    </citation>
    <scope>NUCLEOTIDE SEQUENCE [LARGE SCALE GENOMIC DNA]</scope>
    <source>
        <strain evidence="3">DSM 17044</strain>
    </source>
</reference>
<feature type="region of interest" description="Disordered" evidence="1">
    <location>
        <begin position="1"/>
        <end position="104"/>
    </location>
</feature>
<dbReference type="AlphaFoldDB" id="A0A1H7PNM2"/>
<accession>A0A1H7PNM2</accession>
<dbReference type="OrthoDB" id="9990301at2"/>
<proteinExistence type="predicted"/>
<evidence type="ECO:0000256" key="1">
    <source>
        <dbReference type="SAM" id="MobiDB-lite"/>
    </source>
</evidence>
<keyword evidence="3" id="KW-1185">Reference proteome</keyword>
<feature type="compositionally biased region" description="Low complexity" evidence="1">
    <location>
        <begin position="1"/>
        <end position="25"/>
    </location>
</feature>
<dbReference type="RefSeq" id="WP_075006648.1">
    <property type="nucleotide sequence ID" value="NZ_FOAP01000005.1"/>
</dbReference>
<dbReference type="EMBL" id="FOAP01000005">
    <property type="protein sequence ID" value="SEL36994.1"/>
    <property type="molecule type" value="Genomic_DNA"/>
</dbReference>